<proteinExistence type="predicted"/>
<sequence length="98" mass="9710">MFRASDIYGASAGARGPALNAAAKNPQVTRPIGAALLGGKAGGGSSSKGSPAWSNESWNANQSSNEDWSWGKGGSSWNTGKGDGYGAARVVLPPAGSS</sequence>
<comment type="caution">
    <text evidence="2">The sequence shown here is derived from an EMBL/GenBank/DDBJ whole genome shotgun (WGS) entry which is preliminary data.</text>
</comment>
<organism evidence="2 3">
    <name type="scientific">Polarella glacialis</name>
    <name type="common">Dinoflagellate</name>
    <dbReference type="NCBI Taxonomy" id="89957"/>
    <lineage>
        <taxon>Eukaryota</taxon>
        <taxon>Sar</taxon>
        <taxon>Alveolata</taxon>
        <taxon>Dinophyceae</taxon>
        <taxon>Suessiales</taxon>
        <taxon>Suessiaceae</taxon>
        <taxon>Polarella</taxon>
    </lineage>
</organism>
<evidence type="ECO:0000313" key="3">
    <source>
        <dbReference type="Proteomes" id="UP000626109"/>
    </source>
</evidence>
<evidence type="ECO:0000313" key="2">
    <source>
        <dbReference type="EMBL" id="CAE8732477.1"/>
    </source>
</evidence>
<dbReference type="AlphaFoldDB" id="A0A813LJ58"/>
<name>A0A813LJ58_POLGL</name>
<protein>
    <submittedName>
        <fullName evidence="2">Uncharacterized protein</fullName>
    </submittedName>
</protein>
<dbReference type="Proteomes" id="UP000626109">
    <property type="component" value="Unassembled WGS sequence"/>
</dbReference>
<reference evidence="2" key="1">
    <citation type="submission" date="2021-02" db="EMBL/GenBank/DDBJ databases">
        <authorList>
            <person name="Dougan E. K."/>
            <person name="Rhodes N."/>
            <person name="Thang M."/>
            <person name="Chan C."/>
        </authorList>
    </citation>
    <scope>NUCLEOTIDE SEQUENCE</scope>
</reference>
<evidence type="ECO:0000256" key="1">
    <source>
        <dbReference type="SAM" id="MobiDB-lite"/>
    </source>
</evidence>
<gene>
    <name evidence="2" type="ORF">PGLA2088_LOCUS46415</name>
</gene>
<feature type="region of interest" description="Disordered" evidence="1">
    <location>
        <begin position="34"/>
        <end position="98"/>
    </location>
</feature>
<feature type="compositionally biased region" description="Polar residues" evidence="1">
    <location>
        <begin position="52"/>
        <end position="67"/>
    </location>
</feature>
<dbReference type="EMBL" id="CAJNNW010036166">
    <property type="protein sequence ID" value="CAE8732477.1"/>
    <property type="molecule type" value="Genomic_DNA"/>
</dbReference>
<accession>A0A813LJ58</accession>
<feature type="non-terminal residue" evidence="2">
    <location>
        <position position="1"/>
    </location>
</feature>